<dbReference type="InterPro" id="IPR020556">
    <property type="entry name" value="Amidase_CS"/>
</dbReference>
<keyword evidence="8 10" id="KW-0648">Protein biosynthesis</keyword>
<keyword evidence="12" id="KW-0808">Transferase</keyword>
<evidence type="ECO:0000313" key="13">
    <source>
        <dbReference type="Proteomes" id="UP000198559"/>
    </source>
</evidence>
<dbReference type="GO" id="GO:0006412">
    <property type="term" value="P:translation"/>
    <property type="evidence" value="ECO:0007669"/>
    <property type="project" value="UniProtKB-UniRule"/>
</dbReference>
<proteinExistence type="inferred from homology"/>
<dbReference type="GO" id="GO:0030956">
    <property type="term" value="C:glutamyl-tRNA(Gln) amidotransferase complex"/>
    <property type="evidence" value="ECO:0007669"/>
    <property type="project" value="InterPro"/>
</dbReference>
<feature type="active site" description="Acyl-ester intermediate" evidence="10">
    <location>
        <position position="175"/>
    </location>
</feature>
<evidence type="ECO:0000256" key="7">
    <source>
        <dbReference type="ARBA" id="ARBA00022840"/>
    </source>
</evidence>
<evidence type="ECO:0000256" key="3">
    <source>
        <dbReference type="ARBA" id="ARBA00012739"/>
    </source>
</evidence>
<evidence type="ECO:0000256" key="6">
    <source>
        <dbReference type="ARBA" id="ARBA00022741"/>
    </source>
</evidence>
<sequence>MGIHNKTIAELAQGLKSKEFSSVELTQNYLDRINASDLNAFITITDEAAIKQAQAADEKIAKGNAGLLTGIPYAHKDIFCTNGIKTSAGSKMLDNFIAPYDATVTHKFNQADLVMLGKTNMDEFAMGSSNENSFYGAVKNPWNKNKSPGGSSGGSAAAVADRLVPFATGTDTGGSIRQPSSLCGITGLKPTYGCISRYGMIAYASSLDQAGPITQTAKDAALVLNVMAGFDEKDSTSVQRDVEDYTQSLNNSIKGLTIGLPKEFFSEGLDDGVASATMAAVKEFEALGVSVKEISLPNSKYAIPTYYIVAPCECSSNLSRMDGVRFGHRCTDPTDLEDLYLRSRTEGFGEEVKLRIMIGTYALSAGYYDAYYFKAQKTRHLISNDFKEAFKKVDVIMGPVSPTTAFDLGSFKDPVSMYLADIYTLSANLAGLPGMSIPAGFSQKLPVGLQMIGDYWSESKLLNIAHQFQQQTDWHSQTP</sequence>
<evidence type="ECO:0000256" key="9">
    <source>
        <dbReference type="ARBA" id="ARBA00047407"/>
    </source>
</evidence>
<feature type="active site" description="Charge relay system" evidence="10">
    <location>
        <position position="151"/>
    </location>
</feature>
<dbReference type="HAMAP" id="MF_00120">
    <property type="entry name" value="GatA"/>
    <property type="match status" value="1"/>
</dbReference>
<dbReference type="InterPro" id="IPR036928">
    <property type="entry name" value="AS_sf"/>
</dbReference>
<dbReference type="Gene3D" id="3.90.1300.10">
    <property type="entry name" value="Amidase signature (AS) domain"/>
    <property type="match status" value="1"/>
</dbReference>
<dbReference type="GO" id="GO:0016740">
    <property type="term" value="F:transferase activity"/>
    <property type="evidence" value="ECO:0007669"/>
    <property type="project" value="UniProtKB-KW"/>
</dbReference>
<dbReference type="PANTHER" id="PTHR11895:SF151">
    <property type="entry name" value="GLUTAMYL-TRNA(GLN) AMIDOTRANSFERASE SUBUNIT A"/>
    <property type="match status" value="1"/>
</dbReference>
<dbReference type="AlphaFoldDB" id="A0A1H6JTN1"/>
<evidence type="ECO:0000256" key="4">
    <source>
        <dbReference type="ARBA" id="ARBA00014428"/>
    </source>
</evidence>
<keyword evidence="5 10" id="KW-0436">Ligase</keyword>
<evidence type="ECO:0000256" key="8">
    <source>
        <dbReference type="ARBA" id="ARBA00022917"/>
    </source>
</evidence>
<organism evidence="12 13">
    <name type="scientific">Bathymodiolus azoricus thioautotrophic gill symbiont</name>
    <dbReference type="NCBI Taxonomy" id="235205"/>
    <lineage>
        <taxon>Bacteria</taxon>
        <taxon>Pseudomonadati</taxon>
        <taxon>Pseudomonadota</taxon>
        <taxon>Gammaproteobacteria</taxon>
        <taxon>sulfur-oxidizing symbionts</taxon>
    </lineage>
</organism>
<comment type="subunit">
    <text evidence="2 10">Heterotrimer of A, B and C subunits.</text>
</comment>
<reference evidence="13" key="1">
    <citation type="submission" date="2016-06" db="EMBL/GenBank/DDBJ databases">
        <authorList>
            <person name="Petersen J."/>
            <person name="Sayavedra L."/>
        </authorList>
    </citation>
    <scope>NUCLEOTIDE SEQUENCE [LARGE SCALE GENOMIC DNA]</scope>
    <source>
        <strain evidence="13">BazSymB</strain>
    </source>
</reference>
<dbReference type="Proteomes" id="UP000198559">
    <property type="component" value="Unassembled WGS sequence"/>
</dbReference>
<dbReference type="PANTHER" id="PTHR11895">
    <property type="entry name" value="TRANSAMIDASE"/>
    <property type="match status" value="1"/>
</dbReference>
<dbReference type="GO" id="GO:0050567">
    <property type="term" value="F:glutaminyl-tRNA synthase (glutamine-hydrolyzing) activity"/>
    <property type="evidence" value="ECO:0007669"/>
    <property type="project" value="UniProtKB-UniRule"/>
</dbReference>
<evidence type="ECO:0000256" key="2">
    <source>
        <dbReference type="ARBA" id="ARBA00011123"/>
    </source>
</evidence>
<comment type="similarity">
    <text evidence="1 10">Belongs to the amidase family. GatA subfamily.</text>
</comment>
<dbReference type="NCBIfam" id="TIGR00132">
    <property type="entry name" value="gatA"/>
    <property type="match status" value="1"/>
</dbReference>
<accession>A0A1H6JTN1</accession>
<dbReference type="PROSITE" id="PS00571">
    <property type="entry name" value="AMIDASES"/>
    <property type="match status" value="1"/>
</dbReference>
<gene>
    <name evidence="10" type="primary">gatA</name>
    <name evidence="12" type="ORF">BAZSYMB_GORF26_GLIMMER3</name>
</gene>
<dbReference type="EMBL" id="CVUD02000054">
    <property type="protein sequence ID" value="SEH63295.1"/>
    <property type="molecule type" value="Genomic_DNA"/>
</dbReference>
<name>A0A1H6JTN1_9GAMM</name>
<dbReference type="GO" id="GO:0005524">
    <property type="term" value="F:ATP binding"/>
    <property type="evidence" value="ECO:0007669"/>
    <property type="project" value="UniProtKB-KW"/>
</dbReference>
<dbReference type="Pfam" id="PF01425">
    <property type="entry name" value="Amidase"/>
    <property type="match status" value="1"/>
</dbReference>
<keyword evidence="6 10" id="KW-0547">Nucleotide-binding</keyword>
<evidence type="ECO:0000256" key="5">
    <source>
        <dbReference type="ARBA" id="ARBA00022598"/>
    </source>
</evidence>
<dbReference type="SUPFAM" id="SSF75304">
    <property type="entry name" value="Amidase signature (AS) enzymes"/>
    <property type="match status" value="1"/>
</dbReference>
<dbReference type="InterPro" id="IPR004412">
    <property type="entry name" value="GatA"/>
</dbReference>
<dbReference type="STRING" id="235205.BAZSYMB_GORF26_GLIMMER3"/>
<feature type="domain" description="Amidase" evidence="11">
    <location>
        <begin position="24"/>
        <end position="462"/>
    </location>
</feature>
<comment type="catalytic activity">
    <reaction evidence="9 10">
        <text>L-glutamyl-tRNA(Gln) + L-glutamine + ATP + H2O = L-glutaminyl-tRNA(Gln) + L-glutamate + ADP + phosphate + H(+)</text>
        <dbReference type="Rhea" id="RHEA:17521"/>
        <dbReference type="Rhea" id="RHEA-COMP:9681"/>
        <dbReference type="Rhea" id="RHEA-COMP:9684"/>
        <dbReference type="ChEBI" id="CHEBI:15377"/>
        <dbReference type="ChEBI" id="CHEBI:15378"/>
        <dbReference type="ChEBI" id="CHEBI:29985"/>
        <dbReference type="ChEBI" id="CHEBI:30616"/>
        <dbReference type="ChEBI" id="CHEBI:43474"/>
        <dbReference type="ChEBI" id="CHEBI:58359"/>
        <dbReference type="ChEBI" id="CHEBI:78520"/>
        <dbReference type="ChEBI" id="CHEBI:78521"/>
        <dbReference type="ChEBI" id="CHEBI:456216"/>
        <dbReference type="EC" id="6.3.5.7"/>
    </reaction>
</comment>
<feature type="active site" description="Charge relay system" evidence="10">
    <location>
        <position position="76"/>
    </location>
</feature>
<evidence type="ECO:0000256" key="1">
    <source>
        <dbReference type="ARBA" id="ARBA00008069"/>
    </source>
</evidence>
<dbReference type="InterPro" id="IPR023631">
    <property type="entry name" value="Amidase_dom"/>
</dbReference>
<evidence type="ECO:0000256" key="10">
    <source>
        <dbReference type="HAMAP-Rule" id="MF_00120"/>
    </source>
</evidence>
<keyword evidence="7 10" id="KW-0067">ATP-binding</keyword>
<dbReference type="InterPro" id="IPR000120">
    <property type="entry name" value="Amidase"/>
</dbReference>
<protein>
    <recommendedName>
        <fullName evidence="4 10">Glutamyl-tRNA(Gln) amidotransferase subunit A</fullName>
        <shortName evidence="10">Glu-ADT subunit A</shortName>
        <ecNumber evidence="3 10">6.3.5.7</ecNumber>
    </recommendedName>
</protein>
<comment type="function">
    <text evidence="10">Allows the formation of correctly charged Gln-tRNA(Gln) through the transamidation of misacylated Glu-tRNA(Gln) in organisms which lack glutaminyl-tRNA synthetase. The reaction takes place in the presence of glutamine and ATP through an activated gamma-phospho-Glu-tRNA(Gln).</text>
</comment>
<evidence type="ECO:0000259" key="11">
    <source>
        <dbReference type="Pfam" id="PF01425"/>
    </source>
</evidence>
<dbReference type="EC" id="6.3.5.7" evidence="3 10"/>
<evidence type="ECO:0000313" key="12">
    <source>
        <dbReference type="EMBL" id="SEH63295.1"/>
    </source>
</evidence>